<dbReference type="PANTHER" id="PTHR10434">
    <property type="entry name" value="1-ACYL-SN-GLYCEROL-3-PHOSPHATE ACYLTRANSFERASE"/>
    <property type="match status" value="1"/>
</dbReference>
<dbReference type="OrthoDB" id="5290997at2"/>
<dbReference type="PANTHER" id="PTHR10434:SF40">
    <property type="entry name" value="1-ACYL-SN-GLYCEROL-3-PHOSPHATE ACYLTRANSFERASE"/>
    <property type="match status" value="1"/>
</dbReference>
<evidence type="ECO:0000256" key="4">
    <source>
        <dbReference type="SAM" id="Phobius"/>
    </source>
</evidence>
<keyword evidence="4" id="KW-0472">Membrane</keyword>
<evidence type="ECO:0000313" key="7">
    <source>
        <dbReference type="Proteomes" id="UP000192656"/>
    </source>
</evidence>
<evidence type="ECO:0000256" key="3">
    <source>
        <dbReference type="ARBA" id="ARBA00023315"/>
    </source>
</evidence>
<protein>
    <submittedName>
        <fullName evidence="6">1-acyl-sn-glycerol-3-phosphate acyltransferase</fullName>
    </submittedName>
</protein>
<organism evidence="6 7">
    <name type="scientific">Fulvimarina manganoxydans</name>
    <dbReference type="NCBI Taxonomy" id="937218"/>
    <lineage>
        <taxon>Bacteria</taxon>
        <taxon>Pseudomonadati</taxon>
        <taxon>Pseudomonadota</taxon>
        <taxon>Alphaproteobacteria</taxon>
        <taxon>Hyphomicrobiales</taxon>
        <taxon>Aurantimonadaceae</taxon>
        <taxon>Fulvimarina</taxon>
    </lineage>
</organism>
<keyword evidence="3 6" id="KW-0012">Acyltransferase</keyword>
<dbReference type="STRING" id="937218.SAMN06297251_105175"/>
<name>A0A1W2AZ07_9HYPH</name>
<feature type="domain" description="Phospholipid/glycerol acyltransferase" evidence="5">
    <location>
        <begin position="72"/>
        <end position="186"/>
    </location>
</feature>
<evidence type="ECO:0000256" key="1">
    <source>
        <dbReference type="ARBA" id="ARBA00005189"/>
    </source>
</evidence>
<dbReference type="InterPro" id="IPR002123">
    <property type="entry name" value="Plipid/glycerol_acylTrfase"/>
</dbReference>
<dbReference type="Pfam" id="PF01553">
    <property type="entry name" value="Acyltransferase"/>
    <property type="match status" value="1"/>
</dbReference>
<accession>A0A1W2AZ07</accession>
<dbReference type="Proteomes" id="UP000192656">
    <property type="component" value="Unassembled WGS sequence"/>
</dbReference>
<dbReference type="GO" id="GO:0003841">
    <property type="term" value="F:1-acylglycerol-3-phosphate O-acyltransferase activity"/>
    <property type="evidence" value="ECO:0007669"/>
    <property type="project" value="TreeGrafter"/>
</dbReference>
<dbReference type="CDD" id="cd07989">
    <property type="entry name" value="LPLAT_AGPAT-like"/>
    <property type="match status" value="1"/>
</dbReference>
<evidence type="ECO:0000256" key="2">
    <source>
        <dbReference type="ARBA" id="ARBA00022679"/>
    </source>
</evidence>
<evidence type="ECO:0000259" key="5">
    <source>
        <dbReference type="SMART" id="SM00563"/>
    </source>
</evidence>
<dbReference type="AlphaFoldDB" id="A0A1W2AZ07"/>
<dbReference type="GO" id="GO:0006654">
    <property type="term" value="P:phosphatidic acid biosynthetic process"/>
    <property type="evidence" value="ECO:0007669"/>
    <property type="project" value="TreeGrafter"/>
</dbReference>
<dbReference type="RefSeq" id="WP_084409598.1">
    <property type="nucleotide sequence ID" value="NZ_FWXR01000005.1"/>
</dbReference>
<gene>
    <name evidence="6" type="ORF">SAMN06297251_105175</name>
</gene>
<dbReference type="EMBL" id="FWXR01000005">
    <property type="protein sequence ID" value="SMC65701.1"/>
    <property type="molecule type" value="Genomic_DNA"/>
</dbReference>
<evidence type="ECO:0000313" key="6">
    <source>
        <dbReference type="EMBL" id="SMC65701.1"/>
    </source>
</evidence>
<keyword evidence="4" id="KW-0812">Transmembrane</keyword>
<keyword evidence="4" id="KW-1133">Transmembrane helix</keyword>
<dbReference type="SUPFAM" id="SSF69593">
    <property type="entry name" value="Glycerol-3-phosphate (1)-acyltransferase"/>
    <property type="match status" value="1"/>
</dbReference>
<proteinExistence type="predicted"/>
<sequence length="259" mass="29203">MLILRSIAFQICFYLNLILQLLIFLPIFFFISEERAWGIVKNMARSSLWILRVVAGTHSKVEGQENLPKGGCIVAAKHQSFWEIIALLPQLDSPTFILKKELMSIPVFGQYARRMKMIPIDRSKRGGAIPAMLEEAKRSVGEGRQIVIFPEGTRVAPGAAPDYRQGVYRLYEALDLPVVPVALNSGLYWPRKDVRRWPGTIRAELLPPLQPGLSRTDFIARLRDAIETRSEALLAEAERVDGLRPRPVRQTAEEVEGSS</sequence>
<comment type="pathway">
    <text evidence="1">Lipid metabolism.</text>
</comment>
<feature type="transmembrane region" description="Helical" evidence="4">
    <location>
        <begin position="12"/>
        <end position="31"/>
    </location>
</feature>
<dbReference type="SMART" id="SM00563">
    <property type="entry name" value="PlsC"/>
    <property type="match status" value="1"/>
</dbReference>
<keyword evidence="7" id="KW-1185">Reference proteome</keyword>
<keyword evidence="2 6" id="KW-0808">Transferase</keyword>
<reference evidence="6 7" key="1">
    <citation type="submission" date="2017-04" db="EMBL/GenBank/DDBJ databases">
        <authorList>
            <person name="Afonso C.L."/>
            <person name="Miller P.J."/>
            <person name="Scott M.A."/>
            <person name="Spackman E."/>
            <person name="Goraichik I."/>
            <person name="Dimitrov K.M."/>
            <person name="Suarez D.L."/>
            <person name="Swayne D.E."/>
        </authorList>
    </citation>
    <scope>NUCLEOTIDE SEQUENCE [LARGE SCALE GENOMIC DNA]</scope>
    <source>
        <strain evidence="6 7">CGMCC 1.10972</strain>
    </source>
</reference>